<sequence length="71" mass="7755">MSGIRHGIRVRQRALESVRCAGAGVALATLPGSKRRRLSKDGDTKLNTTYAEMTHGETIGHDLAPITRLER</sequence>
<reference evidence="1" key="1">
    <citation type="submission" date="2021-12" db="EMBL/GenBank/DDBJ databases">
        <authorList>
            <person name="Martin H S."/>
        </authorList>
    </citation>
    <scope>NUCLEOTIDE SEQUENCE</scope>
</reference>
<protein>
    <submittedName>
        <fullName evidence="1">Uncharacterized protein</fullName>
    </submittedName>
</protein>
<dbReference type="Proteomes" id="UP000838878">
    <property type="component" value="Chromosome 3"/>
</dbReference>
<dbReference type="EMBL" id="OV170223">
    <property type="protein sequence ID" value="CAH0722368.1"/>
    <property type="molecule type" value="Genomic_DNA"/>
</dbReference>
<organism evidence="1 2">
    <name type="scientific">Brenthis ino</name>
    <name type="common">lesser marbled fritillary</name>
    <dbReference type="NCBI Taxonomy" id="405034"/>
    <lineage>
        <taxon>Eukaryota</taxon>
        <taxon>Metazoa</taxon>
        <taxon>Ecdysozoa</taxon>
        <taxon>Arthropoda</taxon>
        <taxon>Hexapoda</taxon>
        <taxon>Insecta</taxon>
        <taxon>Pterygota</taxon>
        <taxon>Neoptera</taxon>
        <taxon>Endopterygota</taxon>
        <taxon>Lepidoptera</taxon>
        <taxon>Glossata</taxon>
        <taxon>Ditrysia</taxon>
        <taxon>Papilionoidea</taxon>
        <taxon>Nymphalidae</taxon>
        <taxon>Heliconiinae</taxon>
        <taxon>Argynnini</taxon>
        <taxon>Brenthis</taxon>
    </lineage>
</organism>
<proteinExistence type="predicted"/>
<keyword evidence="2" id="KW-1185">Reference proteome</keyword>
<dbReference type="AlphaFoldDB" id="A0A8J9VH08"/>
<evidence type="ECO:0000313" key="1">
    <source>
        <dbReference type="EMBL" id="CAH0722368.1"/>
    </source>
</evidence>
<evidence type="ECO:0000313" key="2">
    <source>
        <dbReference type="Proteomes" id="UP000838878"/>
    </source>
</evidence>
<gene>
    <name evidence="1" type="ORF">BINO364_LOCUS8333</name>
</gene>
<accession>A0A8J9VH08</accession>
<feature type="non-terminal residue" evidence="1">
    <location>
        <position position="71"/>
    </location>
</feature>
<name>A0A8J9VH08_9NEOP</name>